<keyword evidence="3" id="KW-1185">Reference proteome</keyword>
<protein>
    <submittedName>
        <fullName evidence="2">Uncharacterized protein</fullName>
    </submittedName>
</protein>
<gene>
    <name evidence="2" type="ORF">IFJ75_03750</name>
</gene>
<keyword evidence="1" id="KW-0812">Transmembrane</keyword>
<reference evidence="2" key="1">
    <citation type="submission" date="2020-09" db="EMBL/GenBank/DDBJ databases">
        <title>Brevundimonas sp. LVF2 isolated from a puddle in Goettingen, Germany.</title>
        <authorList>
            <person name="Friedrich I."/>
            <person name="Klassen A."/>
            <person name="Hannes N."/>
            <person name="Schneider D."/>
            <person name="Hertel R."/>
            <person name="Daniel R."/>
        </authorList>
    </citation>
    <scope>NUCLEOTIDE SEQUENCE</scope>
    <source>
        <strain evidence="2">LVF2</strain>
    </source>
</reference>
<dbReference type="RefSeq" id="WP_207871385.1">
    <property type="nucleotide sequence ID" value="NZ_CP062222.1"/>
</dbReference>
<keyword evidence="1" id="KW-1133">Transmembrane helix</keyword>
<feature type="transmembrane region" description="Helical" evidence="1">
    <location>
        <begin position="37"/>
        <end position="58"/>
    </location>
</feature>
<accession>A0A975C1E2</accession>
<dbReference type="AlphaFoldDB" id="A0A975C1E2"/>
<sequence>MAKWGSVVGGLAACICLLAFAAGFVPGVEFDGNPFAFLIGALVFGGAAVVFHLAGKLVRRLR</sequence>
<evidence type="ECO:0000313" key="3">
    <source>
        <dbReference type="Proteomes" id="UP000663918"/>
    </source>
</evidence>
<dbReference type="Proteomes" id="UP000663918">
    <property type="component" value="Chromosome"/>
</dbReference>
<keyword evidence="1" id="KW-0472">Membrane</keyword>
<evidence type="ECO:0000256" key="1">
    <source>
        <dbReference type="SAM" id="Phobius"/>
    </source>
</evidence>
<organism evidence="2 3">
    <name type="scientific">Brevundimonas goettingensis</name>
    <dbReference type="NCBI Taxonomy" id="2774190"/>
    <lineage>
        <taxon>Bacteria</taxon>
        <taxon>Pseudomonadati</taxon>
        <taxon>Pseudomonadota</taxon>
        <taxon>Alphaproteobacteria</taxon>
        <taxon>Caulobacterales</taxon>
        <taxon>Caulobacteraceae</taxon>
        <taxon>Brevundimonas</taxon>
    </lineage>
</organism>
<dbReference type="KEGG" id="bgoe:IFJ75_03750"/>
<proteinExistence type="predicted"/>
<evidence type="ECO:0000313" key="2">
    <source>
        <dbReference type="EMBL" id="QTC92041.1"/>
    </source>
</evidence>
<name>A0A975C1E2_9CAUL</name>
<dbReference type="EMBL" id="CP062222">
    <property type="protein sequence ID" value="QTC92041.1"/>
    <property type="molecule type" value="Genomic_DNA"/>
</dbReference>